<organism evidence="2 3">
    <name type="scientific">Mytilus galloprovincialis</name>
    <name type="common">Mediterranean mussel</name>
    <dbReference type="NCBI Taxonomy" id="29158"/>
    <lineage>
        <taxon>Eukaryota</taxon>
        <taxon>Metazoa</taxon>
        <taxon>Spiralia</taxon>
        <taxon>Lophotrochozoa</taxon>
        <taxon>Mollusca</taxon>
        <taxon>Bivalvia</taxon>
        <taxon>Autobranchia</taxon>
        <taxon>Pteriomorphia</taxon>
        <taxon>Mytilida</taxon>
        <taxon>Mytiloidea</taxon>
        <taxon>Mytilidae</taxon>
        <taxon>Mytilinae</taxon>
        <taxon>Mytilus</taxon>
    </lineage>
</organism>
<evidence type="ECO:0000256" key="1">
    <source>
        <dbReference type="SAM" id="SignalP"/>
    </source>
</evidence>
<keyword evidence="1" id="KW-0732">Signal</keyword>
<keyword evidence="3" id="KW-1185">Reference proteome</keyword>
<dbReference type="AlphaFoldDB" id="A0A8B6BF50"/>
<dbReference type="EMBL" id="UYJE01000018">
    <property type="protein sequence ID" value="VDH89277.1"/>
    <property type="molecule type" value="Genomic_DNA"/>
</dbReference>
<evidence type="ECO:0000313" key="2">
    <source>
        <dbReference type="EMBL" id="VDH89277.1"/>
    </source>
</evidence>
<dbReference type="OrthoDB" id="6090925at2759"/>
<dbReference type="Proteomes" id="UP000596742">
    <property type="component" value="Unassembled WGS sequence"/>
</dbReference>
<evidence type="ECO:0000313" key="3">
    <source>
        <dbReference type="Proteomes" id="UP000596742"/>
    </source>
</evidence>
<sequence length="352" mass="38780">MLLIVFSFMLLTGKSYGIECLHCTDAVLNSSSIPSAVKFVLSTFESTYRTPECENAQDARAASDVTLNTCTDAPGPGQVNRCGRLVGTLRVSIDPPLFDKIELPIHFHVRGCFLVEQSLGGGGCYRDKRIIDQQRGVLSNVLKGIASLQLGEFNGVLCINGPRIECVKCTDACLKGSSTPFVLQHFDSTHRHPECDKALIAKPDSGVTLQNCMDATGHDQVNKCGRLIGTVNVSIQTQFVDVKDFPIHFLIRGCFVVEKTLRGGCYRDKRIIGQQRGVLSNFFKEIMSLQFGEVDAKLCVNQANNSRTWGTNVSNSNNLSTWGTNASKDYLLQDFLICLCLSFIFFINKIIT</sequence>
<comment type="caution">
    <text evidence="2">The sequence shown here is derived from an EMBL/GenBank/DDBJ whole genome shotgun (WGS) entry which is preliminary data.</text>
</comment>
<reference evidence="2" key="1">
    <citation type="submission" date="2018-11" db="EMBL/GenBank/DDBJ databases">
        <authorList>
            <person name="Alioto T."/>
            <person name="Alioto T."/>
        </authorList>
    </citation>
    <scope>NUCLEOTIDE SEQUENCE</scope>
</reference>
<feature type="signal peptide" evidence="1">
    <location>
        <begin position="1"/>
        <end position="17"/>
    </location>
</feature>
<name>A0A8B6BF50_MYTGA</name>
<accession>A0A8B6BF50</accession>
<feature type="chain" id="PRO_5032876887" evidence="1">
    <location>
        <begin position="18"/>
        <end position="352"/>
    </location>
</feature>
<gene>
    <name evidence="2" type="ORF">MGAL_10B060878</name>
</gene>
<protein>
    <submittedName>
        <fullName evidence="2">Uncharacterized protein</fullName>
    </submittedName>
</protein>
<proteinExistence type="predicted"/>